<comment type="caution">
    <text evidence="1">The sequence shown here is derived from an EMBL/GenBank/DDBJ whole genome shotgun (WGS) entry which is preliminary data.</text>
</comment>
<organism evidence="1 2">
    <name type="scientific">Lactiplantibacillus modestisalitolerans</name>
    <dbReference type="NCBI Taxonomy" id="1457219"/>
    <lineage>
        <taxon>Bacteria</taxon>
        <taxon>Bacillati</taxon>
        <taxon>Bacillota</taxon>
        <taxon>Bacilli</taxon>
        <taxon>Lactobacillales</taxon>
        <taxon>Lactobacillaceae</taxon>
        <taxon>Lactiplantibacillus</taxon>
    </lineage>
</organism>
<gene>
    <name evidence="1" type="ORF">ACFFLI_03140</name>
</gene>
<accession>A0ABV5WSI1</accession>
<protein>
    <recommendedName>
        <fullName evidence="3">Transposase</fullName>
    </recommendedName>
</protein>
<sequence>MHGIAGVANRRTMLARTRFGYIAVEPWLHSLLAAKLTQIDTEPQKAKRGDAYARSILCFAVRNMICQQKAAPNHIVDYYFQLKKDPIPNRIRS</sequence>
<name>A0ABV5WSI1_9LACO</name>
<dbReference type="Proteomes" id="UP001589691">
    <property type="component" value="Unassembled WGS sequence"/>
</dbReference>
<proteinExistence type="predicted"/>
<dbReference type="EMBL" id="JBHLZY010000006">
    <property type="protein sequence ID" value="MFB9768867.1"/>
    <property type="molecule type" value="Genomic_DNA"/>
</dbReference>
<dbReference type="RefSeq" id="WP_137643579.1">
    <property type="nucleotide sequence ID" value="NZ_JBHLZY010000006.1"/>
</dbReference>
<evidence type="ECO:0008006" key="3">
    <source>
        <dbReference type="Google" id="ProtNLM"/>
    </source>
</evidence>
<evidence type="ECO:0000313" key="1">
    <source>
        <dbReference type="EMBL" id="MFB9768867.1"/>
    </source>
</evidence>
<evidence type="ECO:0000313" key="2">
    <source>
        <dbReference type="Proteomes" id="UP001589691"/>
    </source>
</evidence>
<keyword evidence="2" id="KW-1185">Reference proteome</keyword>
<reference evidence="1 2" key="1">
    <citation type="submission" date="2024-09" db="EMBL/GenBank/DDBJ databases">
        <authorList>
            <person name="Sun Q."/>
            <person name="Mori K."/>
        </authorList>
    </citation>
    <scope>NUCLEOTIDE SEQUENCE [LARGE SCALE GENOMIC DNA]</scope>
    <source>
        <strain evidence="1 2">TBRC 4576</strain>
    </source>
</reference>